<dbReference type="InterPro" id="IPR013096">
    <property type="entry name" value="Cupin_2"/>
</dbReference>
<dbReference type="Gene3D" id="2.60.120.10">
    <property type="entry name" value="Jelly Rolls"/>
    <property type="match status" value="1"/>
</dbReference>
<dbReference type="RefSeq" id="WP_196201370.1">
    <property type="nucleotide sequence ID" value="NZ_JADPUN010000131.1"/>
</dbReference>
<comment type="caution">
    <text evidence="2">The sequence shown here is derived from an EMBL/GenBank/DDBJ whole genome shotgun (WGS) entry which is preliminary data.</text>
</comment>
<dbReference type="PANTHER" id="PTHR43346">
    <property type="entry name" value="LIGAND BINDING DOMAIN PROTEIN, PUTATIVE (AFU_ORTHOLOGUE AFUA_6G14370)-RELATED"/>
    <property type="match status" value="1"/>
</dbReference>
<gene>
    <name evidence="2" type="ORF">I0C86_12360</name>
</gene>
<sequence>MNDFVLRRWDLEPYPGDQAPPHVHHRSDEAFCVLRGRLEVLVGDTRRVLEQGEFLTVTAGTTHTFATVDTAGAQVLVVMTREVDELVQALHAAPTDEDRANVWARYNSEVVELSGHSSAPE</sequence>
<dbReference type="EMBL" id="JADPUN010000131">
    <property type="protein sequence ID" value="MBF9129745.1"/>
    <property type="molecule type" value="Genomic_DNA"/>
</dbReference>
<dbReference type="PANTHER" id="PTHR43346:SF1">
    <property type="entry name" value="QUERCETIN 2,3-DIOXYGENASE-RELATED"/>
    <property type="match status" value="1"/>
</dbReference>
<dbReference type="InterPro" id="IPR052538">
    <property type="entry name" value="Flavonoid_dioxygenase-like"/>
</dbReference>
<protein>
    <submittedName>
        <fullName evidence="2">Cupin domain-containing protein</fullName>
    </submittedName>
</protein>
<reference evidence="2 3" key="1">
    <citation type="submission" date="2020-11" db="EMBL/GenBank/DDBJ databases">
        <title>A novel isolate from a Black sea contaminated sediment with potential to produce alkanes: Plantactinospora alkalitolerans sp. nov.</title>
        <authorList>
            <person name="Carro L."/>
            <person name="Veyisoglu A."/>
            <person name="Guven K."/>
            <person name="Schumann P."/>
            <person name="Klenk H.-P."/>
            <person name="Sahin N."/>
        </authorList>
    </citation>
    <scope>NUCLEOTIDE SEQUENCE [LARGE SCALE GENOMIC DNA]</scope>
    <source>
        <strain evidence="2 3">S1510</strain>
    </source>
</reference>
<dbReference type="Pfam" id="PF07883">
    <property type="entry name" value="Cupin_2"/>
    <property type="match status" value="1"/>
</dbReference>
<dbReference type="SUPFAM" id="SSF51182">
    <property type="entry name" value="RmlC-like cupins"/>
    <property type="match status" value="1"/>
</dbReference>
<evidence type="ECO:0000259" key="1">
    <source>
        <dbReference type="Pfam" id="PF07883"/>
    </source>
</evidence>
<dbReference type="InterPro" id="IPR014710">
    <property type="entry name" value="RmlC-like_jellyroll"/>
</dbReference>
<proteinExistence type="predicted"/>
<dbReference type="Proteomes" id="UP000638560">
    <property type="component" value="Unassembled WGS sequence"/>
</dbReference>
<accession>A0ABS0GU67</accession>
<evidence type="ECO:0000313" key="2">
    <source>
        <dbReference type="EMBL" id="MBF9129745.1"/>
    </source>
</evidence>
<keyword evidence="3" id="KW-1185">Reference proteome</keyword>
<dbReference type="InterPro" id="IPR011051">
    <property type="entry name" value="RmlC_Cupin_sf"/>
</dbReference>
<evidence type="ECO:0000313" key="3">
    <source>
        <dbReference type="Proteomes" id="UP000638560"/>
    </source>
</evidence>
<organism evidence="2 3">
    <name type="scientific">Plantactinospora alkalitolerans</name>
    <dbReference type="NCBI Taxonomy" id="2789879"/>
    <lineage>
        <taxon>Bacteria</taxon>
        <taxon>Bacillati</taxon>
        <taxon>Actinomycetota</taxon>
        <taxon>Actinomycetes</taxon>
        <taxon>Micromonosporales</taxon>
        <taxon>Micromonosporaceae</taxon>
        <taxon>Plantactinospora</taxon>
    </lineage>
</organism>
<name>A0ABS0GU67_9ACTN</name>
<feature type="domain" description="Cupin type-2" evidence="1">
    <location>
        <begin position="15"/>
        <end position="78"/>
    </location>
</feature>